<organism evidence="1 2">
    <name type="scientific">Ampelomyces quisqualis</name>
    <name type="common">Powdery mildew agent</name>
    <dbReference type="NCBI Taxonomy" id="50730"/>
    <lineage>
        <taxon>Eukaryota</taxon>
        <taxon>Fungi</taxon>
        <taxon>Dikarya</taxon>
        <taxon>Ascomycota</taxon>
        <taxon>Pezizomycotina</taxon>
        <taxon>Dothideomycetes</taxon>
        <taxon>Pleosporomycetidae</taxon>
        <taxon>Pleosporales</taxon>
        <taxon>Pleosporineae</taxon>
        <taxon>Phaeosphaeriaceae</taxon>
        <taxon>Ampelomyces</taxon>
    </lineage>
</organism>
<evidence type="ECO:0000313" key="2">
    <source>
        <dbReference type="Proteomes" id="UP000800096"/>
    </source>
</evidence>
<evidence type="ECO:0000313" key="1">
    <source>
        <dbReference type="EMBL" id="KAF1921051.1"/>
    </source>
</evidence>
<reference evidence="1" key="1">
    <citation type="journal article" date="2020" name="Stud. Mycol.">
        <title>101 Dothideomycetes genomes: a test case for predicting lifestyles and emergence of pathogens.</title>
        <authorList>
            <person name="Haridas S."/>
            <person name="Albert R."/>
            <person name="Binder M."/>
            <person name="Bloem J."/>
            <person name="Labutti K."/>
            <person name="Salamov A."/>
            <person name="Andreopoulos B."/>
            <person name="Baker S."/>
            <person name="Barry K."/>
            <person name="Bills G."/>
            <person name="Bluhm B."/>
            <person name="Cannon C."/>
            <person name="Castanera R."/>
            <person name="Culley D."/>
            <person name="Daum C."/>
            <person name="Ezra D."/>
            <person name="Gonzalez J."/>
            <person name="Henrissat B."/>
            <person name="Kuo A."/>
            <person name="Liang C."/>
            <person name="Lipzen A."/>
            <person name="Lutzoni F."/>
            <person name="Magnuson J."/>
            <person name="Mondo S."/>
            <person name="Nolan M."/>
            <person name="Ohm R."/>
            <person name="Pangilinan J."/>
            <person name="Park H.-J."/>
            <person name="Ramirez L."/>
            <person name="Alfaro M."/>
            <person name="Sun H."/>
            <person name="Tritt A."/>
            <person name="Yoshinaga Y."/>
            <person name="Zwiers L.-H."/>
            <person name="Turgeon B."/>
            <person name="Goodwin S."/>
            <person name="Spatafora J."/>
            <person name="Crous P."/>
            <person name="Grigoriev I."/>
        </authorList>
    </citation>
    <scope>NUCLEOTIDE SEQUENCE</scope>
    <source>
        <strain evidence="1">HMLAC05119</strain>
    </source>
</reference>
<name>A0A6A5QZ56_AMPQU</name>
<sequence>MVTMRRHRGDMACYRDRRIFAWIQSCLLFCGFQAHDPVHANRPWTIKATMETPGRTLSRSSRMRNISSCPLNPSPKWTLDARRMTMPTCIVNMYKITDEV</sequence>
<protein>
    <submittedName>
        <fullName evidence="1">Uncharacterized protein</fullName>
    </submittedName>
</protein>
<gene>
    <name evidence="1" type="ORF">BDU57DRAFT_33482</name>
</gene>
<keyword evidence="2" id="KW-1185">Reference proteome</keyword>
<proteinExistence type="predicted"/>
<dbReference type="AlphaFoldDB" id="A0A6A5QZ56"/>
<dbReference type="EMBL" id="ML979132">
    <property type="protein sequence ID" value="KAF1921051.1"/>
    <property type="molecule type" value="Genomic_DNA"/>
</dbReference>
<dbReference type="Proteomes" id="UP000800096">
    <property type="component" value="Unassembled WGS sequence"/>
</dbReference>
<accession>A0A6A5QZ56</accession>